<dbReference type="OrthoDB" id="2831072at2759"/>
<dbReference type="Gene3D" id="3.10.129.10">
    <property type="entry name" value="Hotdog Thioesterase"/>
    <property type="match status" value="1"/>
</dbReference>
<dbReference type="PANTHER" id="PTHR21660:SF1">
    <property type="entry name" value="ACYL-COENZYME A THIOESTERASE 13"/>
    <property type="match status" value="1"/>
</dbReference>
<dbReference type="InterPro" id="IPR039298">
    <property type="entry name" value="ACOT13"/>
</dbReference>
<accession>A0A8H4PZN6</accession>
<evidence type="ECO:0000259" key="3">
    <source>
        <dbReference type="Pfam" id="PF03061"/>
    </source>
</evidence>
<dbReference type="Pfam" id="PF03061">
    <property type="entry name" value="4HBT"/>
    <property type="match status" value="1"/>
</dbReference>
<dbReference type="InterPro" id="IPR003736">
    <property type="entry name" value="PAAI_dom"/>
</dbReference>
<sequence>MGDASNPFSSGRPDDKINAWLELTRNDSGHLKAGDWMAALVPYLHVQSTSPSMPHPSATFTYTVQPDHCNRMQSLHGGAAATLFDFCTTLPLALVNRPGFWQFLGVSRTLNVTYFRPARSGEEVIIECQILQIGKRLASLRGVMKRKSDGQILSICEHGKTRRMLALSSLLHNVRHLELRVQQQVRELIRHELVIESLVRFVVVVVVS</sequence>
<dbReference type="InterPro" id="IPR006683">
    <property type="entry name" value="Thioestr_dom"/>
</dbReference>
<organism evidence="4 5">
    <name type="scientific">Ophiocordyceps sinensis</name>
    <dbReference type="NCBI Taxonomy" id="72228"/>
    <lineage>
        <taxon>Eukaryota</taxon>
        <taxon>Fungi</taxon>
        <taxon>Dikarya</taxon>
        <taxon>Ascomycota</taxon>
        <taxon>Pezizomycotina</taxon>
        <taxon>Sordariomycetes</taxon>
        <taxon>Hypocreomycetidae</taxon>
        <taxon>Hypocreales</taxon>
        <taxon>Ophiocordycipitaceae</taxon>
        <taxon>Ophiocordyceps</taxon>
    </lineage>
</organism>
<name>A0A8H4PZN6_9HYPO</name>
<reference evidence="4 5" key="1">
    <citation type="journal article" date="2020" name="Genome Biol. Evol.">
        <title>A new high-quality draft genome assembly of the Chinese cordyceps Ophiocordyceps sinensis.</title>
        <authorList>
            <person name="Shu R."/>
            <person name="Zhang J."/>
            <person name="Meng Q."/>
            <person name="Zhang H."/>
            <person name="Zhou G."/>
            <person name="Li M."/>
            <person name="Wu P."/>
            <person name="Zhao Y."/>
            <person name="Chen C."/>
            <person name="Qin Q."/>
        </authorList>
    </citation>
    <scope>NUCLEOTIDE SEQUENCE [LARGE SCALE GENOMIC DNA]</scope>
    <source>
        <strain evidence="4 5">IOZ07</strain>
    </source>
</reference>
<gene>
    <name evidence="4" type="ORF">G6O67_000666</name>
</gene>
<comment type="similarity">
    <text evidence="1">Belongs to the thioesterase PaaI family.</text>
</comment>
<evidence type="ECO:0000313" key="4">
    <source>
        <dbReference type="EMBL" id="KAF4513391.1"/>
    </source>
</evidence>
<dbReference type="AlphaFoldDB" id="A0A8H4PZN6"/>
<feature type="domain" description="Thioesterase" evidence="3">
    <location>
        <begin position="73"/>
        <end position="151"/>
    </location>
</feature>
<dbReference type="GO" id="GO:0047617">
    <property type="term" value="F:fatty acyl-CoA hydrolase activity"/>
    <property type="evidence" value="ECO:0007669"/>
    <property type="project" value="InterPro"/>
</dbReference>
<dbReference type="CDD" id="cd03443">
    <property type="entry name" value="PaaI_thioesterase"/>
    <property type="match status" value="1"/>
</dbReference>
<dbReference type="Proteomes" id="UP000557566">
    <property type="component" value="Unassembled WGS sequence"/>
</dbReference>
<evidence type="ECO:0000256" key="2">
    <source>
        <dbReference type="ARBA" id="ARBA00022801"/>
    </source>
</evidence>
<comment type="caution">
    <text evidence="4">The sequence shown here is derived from an EMBL/GenBank/DDBJ whole genome shotgun (WGS) entry which is preliminary data.</text>
</comment>
<proteinExistence type="inferred from homology"/>
<dbReference type="PANTHER" id="PTHR21660">
    <property type="entry name" value="THIOESTERASE SUPERFAMILY MEMBER-RELATED"/>
    <property type="match status" value="1"/>
</dbReference>
<evidence type="ECO:0000313" key="5">
    <source>
        <dbReference type="Proteomes" id="UP000557566"/>
    </source>
</evidence>
<protein>
    <recommendedName>
        <fullName evidence="3">Thioesterase domain-containing protein</fullName>
    </recommendedName>
</protein>
<keyword evidence="2" id="KW-0378">Hydrolase</keyword>
<dbReference type="NCBIfam" id="TIGR00369">
    <property type="entry name" value="unchar_dom_1"/>
    <property type="match status" value="1"/>
</dbReference>
<dbReference type="InterPro" id="IPR029069">
    <property type="entry name" value="HotDog_dom_sf"/>
</dbReference>
<dbReference type="SUPFAM" id="SSF54637">
    <property type="entry name" value="Thioesterase/thiol ester dehydrase-isomerase"/>
    <property type="match status" value="1"/>
</dbReference>
<keyword evidence="5" id="KW-1185">Reference proteome</keyword>
<dbReference type="EMBL" id="JAAVMX010000001">
    <property type="protein sequence ID" value="KAF4513391.1"/>
    <property type="molecule type" value="Genomic_DNA"/>
</dbReference>
<evidence type="ECO:0000256" key="1">
    <source>
        <dbReference type="ARBA" id="ARBA00008324"/>
    </source>
</evidence>